<dbReference type="EMBL" id="JAKWBL010000001">
    <property type="protein sequence ID" value="MCH5597017.1"/>
    <property type="molecule type" value="Genomic_DNA"/>
</dbReference>
<comment type="caution">
    <text evidence="2">The sequence shown here is derived from an EMBL/GenBank/DDBJ whole genome shotgun (WGS) entry which is preliminary data.</text>
</comment>
<accession>A0ABS9SF74</accession>
<dbReference type="RefSeq" id="WP_240826427.1">
    <property type="nucleotide sequence ID" value="NZ_JAKWBL010000001.1"/>
</dbReference>
<dbReference type="InterPro" id="IPR049349">
    <property type="entry name" value="DUF2264_N"/>
</dbReference>
<evidence type="ECO:0000313" key="3">
    <source>
        <dbReference type="Proteomes" id="UP001202248"/>
    </source>
</evidence>
<proteinExistence type="predicted"/>
<reference evidence="2 3" key="1">
    <citation type="submission" date="2022-02" db="EMBL/GenBank/DDBJ databases">
        <authorList>
            <person name="Min J."/>
        </authorList>
    </citation>
    <scope>NUCLEOTIDE SEQUENCE [LARGE SCALE GENOMIC DNA]</scope>
    <source>
        <strain evidence="2 3">GR10-1</strain>
    </source>
</reference>
<evidence type="ECO:0000259" key="1">
    <source>
        <dbReference type="Pfam" id="PF10022"/>
    </source>
</evidence>
<protein>
    <submittedName>
        <fullName evidence="2">DUF2264 domain-containing protein</fullName>
    </submittedName>
</protein>
<keyword evidence="3" id="KW-1185">Reference proteome</keyword>
<feature type="domain" description="DUF2264" evidence="1">
    <location>
        <begin position="12"/>
        <end position="332"/>
    </location>
</feature>
<dbReference type="PANTHER" id="PTHR35339:SF3">
    <property type="entry name" value="DUF2264 DOMAIN-CONTAINING PROTEIN"/>
    <property type="match status" value="1"/>
</dbReference>
<dbReference type="PIRSF" id="PIRSF014753">
    <property type="entry name" value="UCP014753"/>
    <property type="match status" value="1"/>
</dbReference>
<dbReference type="PANTHER" id="PTHR35339">
    <property type="entry name" value="LINALOOL DEHYDRATASE_ISOMERASE DOMAIN-CONTAINING PROTEIN"/>
    <property type="match status" value="1"/>
</dbReference>
<name>A0ABS9SF74_9BACT</name>
<dbReference type="InterPro" id="IPR016624">
    <property type="entry name" value="UCP014753"/>
</dbReference>
<organism evidence="2 3">
    <name type="scientific">Niabella ginsengisoli</name>
    <dbReference type="NCBI Taxonomy" id="522298"/>
    <lineage>
        <taxon>Bacteria</taxon>
        <taxon>Pseudomonadati</taxon>
        <taxon>Bacteroidota</taxon>
        <taxon>Chitinophagia</taxon>
        <taxon>Chitinophagales</taxon>
        <taxon>Chitinophagaceae</taxon>
        <taxon>Niabella</taxon>
    </lineage>
</organism>
<sequence length="351" mass="39740">MPVEKAPGYALNASKVTYLEAVGRTMAGVAPWLALPDDNTAEGKMRKELRTALIKGIANAVDPSNPDYLNFRTESQPLVDAAFMAHGFLRAPKSLWDPLDEITKKRVIEEFKALRTRAAGFNNWLLFSGITETFLLSVGEEADPVRIQLAQKKIAEWYVGDGWYSDGPHFSMDYYNSFVIHPMLVDMLKALLDKKRIKAEEYDIAVKRMARYAEWQERMISAEGTYAPFGRSITYRTGAFQALAQIALMEKLPENISPAQVRCGLTAVMHNMYDKCNNFDNNAWLVLGFCGHQPEVADYYTTTGSLYMATLAFLPLGLPANNKFWADPYTDWTSKKAWSSKELKKDYKVEY</sequence>
<evidence type="ECO:0000313" key="2">
    <source>
        <dbReference type="EMBL" id="MCH5597017.1"/>
    </source>
</evidence>
<gene>
    <name evidence="2" type="ORF">MKP09_03340</name>
</gene>
<dbReference type="Pfam" id="PF10022">
    <property type="entry name" value="DUF2264"/>
    <property type="match status" value="1"/>
</dbReference>
<dbReference type="Proteomes" id="UP001202248">
    <property type="component" value="Unassembled WGS sequence"/>
</dbReference>